<gene>
    <name evidence="5" type="ORF">SAMN02910414_00523</name>
</gene>
<evidence type="ECO:0000313" key="5">
    <source>
        <dbReference type="EMBL" id="SDY00873.1"/>
    </source>
</evidence>
<dbReference type="PANTHER" id="PTHR43280">
    <property type="entry name" value="ARAC-FAMILY TRANSCRIPTIONAL REGULATOR"/>
    <property type="match status" value="1"/>
</dbReference>
<dbReference type="OrthoDB" id="9778008at2"/>
<dbReference type="InterPro" id="IPR003313">
    <property type="entry name" value="AraC-bd"/>
</dbReference>
<dbReference type="SUPFAM" id="SSF46689">
    <property type="entry name" value="Homeodomain-like"/>
    <property type="match status" value="2"/>
</dbReference>
<dbReference type="Gene3D" id="2.60.120.10">
    <property type="entry name" value="Jelly Rolls"/>
    <property type="match status" value="1"/>
</dbReference>
<name>A0A1H3GC28_9FIRM</name>
<evidence type="ECO:0000259" key="4">
    <source>
        <dbReference type="PROSITE" id="PS01124"/>
    </source>
</evidence>
<dbReference type="InterPro" id="IPR018060">
    <property type="entry name" value="HTH_AraC"/>
</dbReference>
<dbReference type="GO" id="GO:0003700">
    <property type="term" value="F:DNA-binding transcription factor activity"/>
    <property type="evidence" value="ECO:0007669"/>
    <property type="project" value="InterPro"/>
</dbReference>
<dbReference type="Proteomes" id="UP000183918">
    <property type="component" value="Unassembled WGS sequence"/>
</dbReference>
<dbReference type="GO" id="GO:0043565">
    <property type="term" value="F:sequence-specific DNA binding"/>
    <property type="evidence" value="ECO:0007669"/>
    <property type="project" value="InterPro"/>
</dbReference>
<dbReference type="SUPFAM" id="SSF51215">
    <property type="entry name" value="Regulatory protein AraC"/>
    <property type="match status" value="1"/>
</dbReference>
<dbReference type="Pfam" id="PF02311">
    <property type="entry name" value="AraC_binding"/>
    <property type="match status" value="1"/>
</dbReference>
<sequence length="335" mass="38865">MISQGKVDITYELDVDSNIDSNVGSDLDSTVLSSPEANQIQPTNNLDSITQVHYNRPEVPLYISEQNISSFPSKHTIPHWHEDFELIRIDSGEMHCKVNTKVLHLHPGDCLFINSSQMHFFHSNNTECVYKCINIHPSFITGIVSLYDEFIMPFFNEKAQNYIYYPHYNKDNFVIQQFIDKIFELERNKPKAYELSIVGFINILFVNFYGKLPDEAISLNYINRRKKKRTDLKILQTMISFIHNNYSKKISLNDIAASGGISRSKCCNIFADFLHESPNDFLNFYRLDVSYNLLKTTDKSITDISVLCGFKHLSYFSKSFLQKYHCTPSEIRKSN</sequence>
<evidence type="ECO:0000256" key="1">
    <source>
        <dbReference type="ARBA" id="ARBA00023015"/>
    </source>
</evidence>
<dbReference type="InterPro" id="IPR014710">
    <property type="entry name" value="RmlC-like_jellyroll"/>
</dbReference>
<dbReference type="SMART" id="SM00342">
    <property type="entry name" value="HTH_ARAC"/>
    <property type="match status" value="1"/>
</dbReference>
<dbReference type="RefSeq" id="WP_074715916.1">
    <property type="nucleotide sequence ID" value="NZ_FNPG01000006.1"/>
</dbReference>
<evidence type="ECO:0000313" key="6">
    <source>
        <dbReference type="Proteomes" id="UP000183918"/>
    </source>
</evidence>
<evidence type="ECO:0000256" key="2">
    <source>
        <dbReference type="ARBA" id="ARBA00023125"/>
    </source>
</evidence>
<proteinExistence type="predicted"/>
<dbReference type="Gene3D" id="1.10.10.60">
    <property type="entry name" value="Homeodomain-like"/>
    <property type="match status" value="2"/>
</dbReference>
<dbReference type="PANTHER" id="PTHR43280:SF2">
    <property type="entry name" value="HTH-TYPE TRANSCRIPTIONAL REGULATOR EXSA"/>
    <property type="match status" value="1"/>
</dbReference>
<dbReference type="InterPro" id="IPR009057">
    <property type="entry name" value="Homeodomain-like_sf"/>
</dbReference>
<dbReference type="InterPro" id="IPR037923">
    <property type="entry name" value="HTH-like"/>
</dbReference>
<keyword evidence="2 5" id="KW-0238">DNA-binding</keyword>
<dbReference type="AlphaFoldDB" id="A0A1H3GC28"/>
<protein>
    <submittedName>
        <fullName evidence="5">AraC-type DNA-binding protein</fullName>
    </submittedName>
</protein>
<keyword evidence="6" id="KW-1185">Reference proteome</keyword>
<dbReference type="EMBL" id="FNPG01000006">
    <property type="protein sequence ID" value="SDY00873.1"/>
    <property type="molecule type" value="Genomic_DNA"/>
</dbReference>
<feature type="domain" description="HTH araC/xylS-type" evidence="4">
    <location>
        <begin position="236"/>
        <end position="334"/>
    </location>
</feature>
<evidence type="ECO:0000256" key="3">
    <source>
        <dbReference type="ARBA" id="ARBA00023163"/>
    </source>
</evidence>
<dbReference type="PROSITE" id="PS01124">
    <property type="entry name" value="HTH_ARAC_FAMILY_2"/>
    <property type="match status" value="1"/>
</dbReference>
<reference evidence="5 6" key="1">
    <citation type="submission" date="2016-10" db="EMBL/GenBank/DDBJ databases">
        <authorList>
            <person name="de Groot N.N."/>
        </authorList>
    </citation>
    <scope>NUCLEOTIDE SEQUENCE [LARGE SCALE GENOMIC DNA]</scope>
    <source>
        <strain evidence="5 6">DSM 14045</strain>
    </source>
</reference>
<dbReference type="Pfam" id="PF12833">
    <property type="entry name" value="HTH_18"/>
    <property type="match status" value="1"/>
</dbReference>
<dbReference type="STRING" id="1122142.SAMN02910414_00523"/>
<organism evidence="5 6">
    <name type="scientific">Lachnobacterium bovis DSM 14045</name>
    <dbReference type="NCBI Taxonomy" id="1122142"/>
    <lineage>
        <taxon>Bacteria</taxon>
        <taxon>Bacillati</taxon>
        <taxon>Bacillota</taxon>
        <taxon>Clostridia</taxon>
        <taxon>Lachnospirales</taxon>
        <taxon>Lachnospiraceae</taxon>
        <taxon>Lachnobacterium</taxon>
    </lineage>
</organism>
<keyword evidence="1" id="KW-0805">Transcription regulation</keyword>
<keyword evidence="3" id="KW-0804">Transcription</keyword>
<accession>A0A1H3GC28</accession>